<reference evidence="2" key="1">
    <citation type="submission" date="2017-09" db="EMBL/GenBank/DDBJ databases">
        <authorList>
            <person name="Palmer M."/>
            <person name="Steenkamp E.T."/>
            <person name="Coetzee M.P."/>
            <person name="Avontuur J.R."/>
            <person name="Van Zyl E."/>
            <person name="Chan W.-Y."/>
            <person name="Blom J."/>
            <person name="Venter S.N."/>
        </authorList>
    </citation>
    <scope>NUCLEOTIDE SEQUENCE [LARGE SCALE GENOMIC DNA]</scope>
    <source>
        <strain evidence="2">QC88-366</strain>
    </source>
</reference>
<organism evidence="1 2">
    <name type="scientific">Mixta theicola</name>
    <dbReference type="NCBI Taxonomy" id="1458355"/>
    <lineage>
        <taxon>Bacteria</taxon>
        <taxon>Pseudomonadati</taxon>
        <taxon>Pseudomonadota</taxon>
        <taxon>Gammaproteobacteria</taxon>
        <taxon>Enterobacterales</taxon>
        <taxon>Erwiniaceae</taxon>
        <taxon>Mixta</taxon>
    </lineage>
</organism>
<name>A0A2K1Q9U4_9GAMM</name>
<gene>
    <name evidence="1" type="ORF">COO59_09660</name>
</gene>
<proteinExistence type="predicted"/>
<dbReference type="Proteomes" id="UP000236345">
    <property type="component" value="Unassembled WGS sequence"/>
</dbReference>
<evidence type="ECO:0000313" key="1">
    <source>
        <dbReference type="EMBL" id="PNS11757.1"/>
    </source>
</evidence>
<dbReference type="EMBL" id="NWUO01000006">
    <property type="protein sequence ID" value="PNS11757.1"/>
    <property type="molecule type" value="Genomic_DNA"/>
</dbReference>
<sequence length="61" mass="7360">MIFRYNRCFHIGYSISVDELTIYPSYFTLHVRWLSSLTAVTYWCKRLGIHCVGLQRKLFRV</sequence>
<keyword evidence="2" id="KW-1185">Reference proteome</keyword>
<protein>
    <submittedName>
        <fullName evidence="1">Uncharacterized protein</fullName>
    </submittedName>
</protein>
<evidence type="ECO:0000313" key="2">
    <source>
        <dbReference type="Proteomes" id="UP000236345"/>
    </source>
</evidence>
<comment type="caution">
    <text evidence="1">The sequence shown here is derived from an EMBL/GenBank/DDBJ whole genome shotgun (WGS) entry which is preliminary data.</text>
</comment>
<dbReference type="AlphaFoldDB" id="A0A2K1Q9U4"/>
<accession>A0A2K1Q9U4</accession>